<dbReference type="PROSITE" id="PS00041">
    <property type="entry name" value="HTH_ARAC_FAMILY_1"/>
    <property type="match status" value="1"/>
</dbReference>
<accession>E4RMD0</accession>
<dbReference type="PANTHER" id="PTHR43280">
    <property type="entry name" value="ARAC-FAMILY TRANSCRIPTIONAL REGULATOR"/>
    <property type="match status" value="1"/>
</dbReference>
<evidence type="ECO:0000313" key="5">
    <source>
        <dbReference type="EMBL" id="ADQ14461.1"/>
    </source>
</evidence>
<gene>
    <name evidence="5" type="ordered locus">Halsa_1018</name>
</gene>
<protein>
    <submittedName>
        <fullName evidence="5">Transcriptional regulator, AraC family</fullName>
    </submittedName>
</protein>
<dbReference type="PROSITE" id="PS01124">
    <property type="entry name" value="HTH_ARAC_FAMILY_2"/>
    <property type="match status" value="1"/>
</dbReference>
<name>E4RMD0_HALHG</name>
<dbReference type="KEGG" id="has:Halsa_1018"/>
<dbReference type="EMBL" id="CP002304">
    <property type="protein sequence ID" value="ADQ14461.1"/>
    <property type="molecule type" value="Genomic_DNA"/>
</dbReference>
<dbReference type="eggNOG" id="COG4936">
    <property type="taxonomic scope" value="Bacteria"/>
</dbReference>
<dbReference type="RefSeq" id="WP_013405551.1">
    <property type="nucleotide sequence ID" value="NC_014654.1"/>
</dbReference>
<evidence type="ECO:0000256" key="2">
    <source>
        <dbReference type="ARBA" id="ARBA00023125"/>
    </source>
</evidence>
<dbReference type="OrthoDB" id="1410840at2"/>
<keyword evidence="2" id="KW-0238">DNA-binding</keyword>
<dbReference type="Pfam" id="PF12833">
    <property type="entry name" value="HTH_18"/>
    <property type="match status" value="1"/>
</dbReference>
<reference evidence="5 6" key="1">
    <citation type="submission" date="2010-11" db="EMBL/GenBank/DDBJ databases">
        <title>Complete sequence of Halanaerobium sp. sapolanicus.</title>
        <authorList>
            <consortium name="US DOE Joint Genome Institute"/>
            <person name="Lucas S."/>
            <person name="Copeland A."/>
            <person name="Lapidus A."/>
            <person name="Cheng J.-F."/>
            <person name="Bruce D."/>
            <person name="Goodwin L."/>
            <person name="Pitluck S."/>
            <person name="Davenport K."/>
            <person name="Detter J.C."/>
            <person name="Han C."/>
            <person name="Tapia R."/>
            <person name="Land M."/>
            <person name="Hauser L."/>
            <person name="Jeffries C."/>
            <person name="Kyrpides N."/>
            <person name="Ivanova N."/>
            <person name="Mikhailova N."/>
            <person name="Begemann M.B."/>
            <person name="Mormile M.R."/>
            <person name="Wall J.D."/>
            <person name="Elias D.A."/>
            <person name="Woyke T."/>
        </authorList>
    </citation>
    <scope>NUCLEOTIDE SEQUENCE [LARGE SCALE GENOMIC DNA]</scope>
    <source>
        <strain evidence="6">sapolanicus</strain>
    </source>
</reference>
<dbReference type="InterPro" id="IPR018060">
    <property type="entry name" value="HTH_AraC"/>
</dbReference>
<reference evidence="5 6" key="2">
    <citation type="journal article" date="2011" name="J. Bacteriol.">
        <title>Complete Genome Sequence of the Haloalkaliphilic, Hydrogen Producing Halanaerobium hydrogenoformans.</title>
        <authorList>
            <person name="Brown S.D."/>
            <person name="Begemann M.B."/>
            <person name="Mormile M.R."/>
            <person name="Wall J.D."/>
            <person name="Han C.S."/>
            <person name="Goodwin L.A."/>
            <person name="Pitluck S."/>
            <person name="Land M.L."/>
            <person name="Hauser L.J."/>
            <person name="Elias D.A."/>
        </authorList>
    </citation>
    <scope>NUCLEOTIDE SEQUENCE [LARGE SCALE GENOMIC DNA]</scope>
    <source>
        <strain evidence="6">sapolanicus</strain>
    </source>
</reference>
<evidence type="ECO:0000313" key="6">
    <source>
        <dbReference type="Proteomes" id="UP000007434"/>
    </source>
</evidence>
<feature type="domain" description="HTH araC/xylS-type" evidence="4">
    <location>
        <begin position="332"/>
        <end position="429"/>
    </location>
</feature>
<organism evidence="5 6">
    <name type="scientific">Halanaerobium hydrogeniformans</name>
    <name type="common">Halanaerobium sp. (strain sapolanicus)</name>
    <dbReference type="NCBI Taxonomy" id="656519"/>
    <lineage>
        <taxon>Bacteria</taxon>
        <taxon>Bacillati</taxon>
        <taxon>Bacillota</taxon>
        <taxon>Clostridia</taxon>
        <taxon>Halanaerobiales</taxon>
        <taxon>Halanaerobiaceae</taxon>
        <taxon>Halanaerobium</taxon>
    </lineage>
</organism>
<dbReference type="Gene3D" id="1.10.10.60">
    <property type="entry name" value="Homeodomain-like"/>
    <property type="match status" value="2"/>
</dbReference>
<dbReference type="SUPFAM" id="SSF46689">
    <property type="entry name" value="Homeodomain-like"/>
    <property type="match status" value="2"/>
</dbReference>
<evidence type="ECO:0000256" key="1">
    <source>
        <dbReference type="ARBA" id="ARBA00023015"/>
    </source>
</evidence>
<dbReference type="Proteomes" id="UP000007434">
    <property type="component" value="Chromosome"/>
</dbReference>
<evidence type="ECO:0000256" key="3">
    <source>
        <dbReference type="ARBA" id="ARBA00023163"/>
    </source>
</evidence>
<keyword evidence="3" id="KW-0804">Transcription</keyword>
<dbReference type="InterPro" id="IPR009057">
    <property type="entry name" value="Homeodomain-like_sf"/>
</dbReference>
<keyword evidence="1" id="KW-0805">Transcription regulation</keyword>
<dbReference type="Pfam" id="PF10114">
    <property type="entry name" value="PocR"/>
    <property type="match status" value="1"/>
</dbReference>
<dbReference type="PANTHER" id="PTHR43280:SF34">
    <property type="entry name" value="ARAC-FAMILY TRANSCRIPTIONAL REGULATOR"/>
    <property type="match status" value="1"/>
</dbReference>
<dbReference type="InterPro" id="IPR018062">
    <property type="entry name" value="HTH_AraC-typ_CS"/>
</dbReference>
<dbReference type="HOGENOM" id="CLU_036605_1_1_9"/>
<dbReference type="GO" id="GO:0003700">
    <property type="term" value="F:DNA-binding transcription factor activity"/>
    <property type="evidence" value="ECO:0007669"/>
    <property type="project" value="InterPro"/>
</dbReference>
<proteinExistence type="predicted"/>
<sequence>MKFKSDKDEKYLKEIINDYTSTSGMNVNACKIDNSEIVKCIKCSELRKEYKFCNLVHELSSTENNNKDICTNDDCKNTCLYGSLQAEKLGKEYIYFCPFGLVKWTVPILVDGEMNYFLSGGPVLMHSIDDLLIEDVISKNKKLEPKVDEVKKYLQEFEVVNTKRVRHLARVLRMLAESLMTDENLRRVREKMKINEDNAAVAEFVGDFKEKNDEYLYPLNKEKKLISKIKIGDKDESRKILNEILAYIYSKENKGFQMTKVRIIELIGVLSRTAVDVGADLEIIFGLEYEYLEKINQVKQIDKLSIWLTKIVERFIECTISIKNVKNRDLIYKSMDYIRNNYSNNISLKEVAHQVGLSPNYLSSLFKEEVGMTYNTYLNRVRIENSKNLLKKGYSLVKVAHMVGFNDQSYYSKVFKKIEKTSPGKWQTGQKINIYRG</sequence>
<dbReference type="STRING" id="656519.Halsa_1018"/>
<dbReference type="eggNOG" id="COG2207">
    <property type="taxonomic scope" value="Bacteria"/>
</dbReference>
<keyword evidence="6" id="KW-1185">Reference proteome</keyword>
<dbReference type="SMART" id="SM00342">
    <property type="entry name" value="HTH_ARAC"/>
    <property type="match status" value="1"/>
</dbReference>
<dbReference type="GO" id="GO:0043565">
    <property type="term" value="F:sequence-specific DNA binding"/>
    <property type="evidence" value="ECO:0007669"/>
    <property type="project" value="InterPro"/>
</dbReference>
<dbReference type="AlphaFoldDB" id="E4RMD0"/>
<evidence type="ECO:0000259" key="4">
    <source>
        <dbReference type="PROSITE" id="PS01124"/>
    </source>
</evidence>
<dbReference type="InterPro" id="IPR018771">
    <property type="entry name" value="PocR_dom"/>
</dbReference>